<dbReference type="Proteomes" id="UP000253551">
    <property type="component" value="Unassembled WGS sequence"/>
</dbReference>
<feature type="region of interest" description="Disordered" evidence="1">
    <location>
        <begin position="321"/>
        <end position="378"/>
    </location>
</feature>
<feature type="compositionally biased region" description="Acidic residues" evidence="1">
    <location>
        <begin position="103"/>
        <end position="117"/>
    </location>
</feature>
<sequence>SEIAKVGKEDVEEDIKVKKEDVFDAPEEERVEEKENDLNKLDKEENIAADKENMFDVFEKTMMDKEGNDGFDTFEKTTTDKEFDEFKGTTADKEGKNEFDDFGEETAEEEEKNELDNFEGAAVSKEENNDFDDFGEETLATQKNEFDAFDIVPNTHKDDFGDFSDDEFGNDFVNANEDDDFGDFDDFEQGTDFSEEQHQESFSSKNFELEEKDIQPTTPTEINIYIETLEKNPEEVPSFIEGYLNRLWSNPSSQDMAFSSVEKNENSKNILNTSCSFDLWDKLSRDTVFHNPVTGAVGSFQWTRSEANKAYLNALGVTFTTEEKTSSTKRTQSPHLAKKRPTTYLNGKTPSTSPTASSPTSPNATQTHHRSSSATGGLSIVTSKIEENEKKATKEVDQDLELDIDIAKAYCELTEETIRIFPNVKLHAMVTELSRLQKQAAEYLDHLLDQKEQLLMDAETYNDLISCILDQAQRLRKQNPSKNASPAMVSKKKKSGSSSFSSIMRRKTTGHGTQSASMGGGVVGVQQPPQQNHVPKKTVSSATESRRSL</sequence>
<dbReference type="PANTHER" id="PTHR38698:SF1">
    <property type="entry name" value="FUNGAL PROTEIN"/>
    <property type="match status" value="1"/>
</dbReference>
<feature type="region of interest" description="Disordered" evidence="1">
    <location>
        <begin position="477"/>
        <end position="549"/>
    </location>
</feature>
<dbReference type="STRING" id="4846.A0A367J0M1"/>
<accession>A0A367J0M1</accession>
<dbReference type="Pfam" id="PF17104">
    <property type="entry name" value="YBL010C_LAA2"/>
    <property type="match status" value="1"/>
</dbReference>
<organism evidence="2 3">
    <name type="scientific">Rhizopus stolonifer</name>
    <name type="common">Rhizopus nigricans</name>
    <dbReference type="NCBI Taxonomy" id="4846"/>
    <lineage>
        <taxon>Eukaryota</taxon>
        <taxon>Fungi</taxon>
        <taxon>Fungi incertae sedis</taxon>
        <taxon>Mucoromycota</taxon>
        <taxon>Mucoromycotina</taxon>
        <taxon>Mucoromycetes</taxon>
        <taxon>Mucorales</taxon>
        <taxon>Mucorineae</taxon>
        <taxon>Rhizopodaceae</taxon>
        <taxon>Rhizopus</taxon>
    </lineage>
</organism>
<reference evidence="2 3" key="1">
    <citation type="journal article" date="2018" name="G3 (Bethesda)">
        <title>Phylogenetic and Phylogenomic Definition of Rhizopus Species.</title>
        <authorList>
            <person name="Gryganskyi A.P."/>
            <person name="Golan J."/>
            <person name="Dolatabadi S."/>
            <person name="Mondo S."/>
            <person name="Robb S."/>
            <person name="Idnurm A."/>
            <person name="Muszewska A."/>
            <person name="Steczkiewicz K."/>
            <person name="Masonjones S."/>
            <person name="Liao H.L."/>
            <person name="Gajdeczka M.T."/>
            <person name="Anike F."/>
            <person name="Vuek A."/>
            <person name="Anishchenko I.M."/>
            <person name="Voigt K."/>
            <person name="de Hoog G.S."/>
            <person name="Smith M.E."/>
            <person name="Heitman J."/>
            <person name="Vilgalys R."/>
            <person name="Stajich J.E."/>
        </authorList>
    </citation>
    <scope>NUCLEOTIDE SEQUENCE [LARGE SCALE GENOMIC DNA]</scope>
    <source>
        <strain evidence="2 3">LSU 92-RS-03</strain>
    </source>
</reference>
<comment type="caution">
    <text evidence="2">The sequence shown here is derived from an EMBL/GenBank/DDBJ whole genome shotgun (WGS) entry which is preliminary data.</text>
</comment>
<evidence type="ECO:0000313" key="3">
    <source>
        <dbReference type="Proteomes" id="UP000253551"/>
    </source>
</evidence>
<dbReference type="PANTHER" id="PTHR38698">
    <property type="entry name" value="EXPRESSED PROTEIN"/>
    <property type="match status" value="1"/>
</dbReference>
<dbReference type="OrthoDB" id="5378975at2759"/>
<evidence type="ECO:0000256" key="1">
    <source>
        <dbReference type="SAM" id="MobiDB-lite"/>
    </source>
</evidence>
<protein>
    <submittedName>
        <fullName evidence="2">Uncharacterized protein</fullName>
    </submittedName>
</protein>
<proteinExistence type="predicted"/>
<keyword evidence="3" id="KW-1185">Reference proteome</keyword>
<name>A0A367J0M1_RHIST</name>
<gene>
    <name evidence="2" type="ORF">CU098_005645</name>
</gene>
<evidence type="ECO:0000313" key="2">
    <source>
        <dbReference type="EMBL" id="RCH83493.1"/>
    </source>
</evidence>
<feature type="non-terminal residue" evidence="2">
    <location>
        <position position="1"/>
    </location>
</feature>
<dbReference type="EMBL" id="PJQM01004726">
    <property type="protein sequence ID" value="RCH83493.1"/>
    <property type="molecule type" value="Genomic_DNA"/>
</dbReference>
<dbReference type="AlphaFoldDB" id="A0A367J0M1"/>
<feature type="region of interest" description="Disordered" evidence="1">
    <location>
        <begin position="103"/>
        <end position="129"/>
    </location>
</feature>
<dbReference type="InterPro" id="IPR031355">
    <property type="entry name" value="YBL010C/LAA2-like"/>
</dbReference>
<feature type="compositionally biased region" description="Low complexity" evidence="1">
    <location>
        <begin position="349"/>
        <end position="365"/>
    </location>
</feature>